<organism evidence="2 3">
    <name type="scientific">Taibaiella lutea</name>
    <dbReference type="NCBI Taxonomy" id="2608001"/>
    <lineage>
        <taxon>Bacteria</taxon>
        <taxon>Pseudomonadati</taxon>
        <taxon>Bacteroidota</taxon>
        <taxon>Chitinophagia</taxon>
        <taxon>Chitinophagales</taxon>
        <taxon>Chitinophagaceae</taxon>
        <taxon>Taibaiella</taxon>
    </lineage>
</organism>
<evidence type="ECO:0000256" key="1">
    <source>
        <dbReference type="SAM" id="SignalP"/>
    </source>
</evidence>
<evidence type="ECO:0000313" key="2">
    <source>
        <dbReference type="EMBL" id="KAA5537358.1"/>
    </source>
</evidence>
<gene>
    <name evidence="2" type="ORF">F0919_06695</name>
</gene>
<keyword evidence="1" id="KW-0732">Signal</keyword>
<dbReference type="Pfam" id="PF11306">
    <property type="entry name" value="DUF3108"/>
    <property type="match status" value="1"/>
</dbReference>
<name>A0A5M6CPX5_9BACT</name>
<protein>
    <submittedName>
        <fullName evidence="2">DUF3108 domain-containing protein</fullName>
    </submittedName>
</protein>
<dbReference type="AlphaFoldDB" id="A0A5M6CPX5"/>
<reference evidence="2 3" key="1">
    <citation type="submission" date="2019-09" db="EMBL/GenBank/DDBJ databases">
        <title>Genome sequence and assembly of Taibaiella sp.</title>
        <authorList>
            <person name="Chhetri G."/>
        </authorList>
    </citation>
    <scope>NUCLEOTIDE SEQUENCE [LARGE SCALE GENOMIC DNA]</scope>
    <source>
        <strain evidence="2 3">KVB11</strain>
    </source>
</reference>
<dbReference type="Proteomes" id="UP000323632">
    <property type="component" value="Unassembled WGS sequence"/>
</dbReference>
<feature type="signal peptide" evidence="1">
    <location>
        <begin position="1"/>
        <end position="22"/>
    </location>
</feature>
<sequence length="266" mass="30694">MNIFRSTLIVTWLFFIPQYVHAQNDFCDVKSICLKSGELLTFKVYYNLSALWVPAGEATFNTQQETLNGQSVFHITAIGNTYSSYDWIFRVRDKYETFMRTDNLWPLKFVRNVDEGGYKFTNNVSFDQEKQKAYSNKKTFDVPKCVKDVLSAIYFARNIDYDNLKPGTKIPFSMFLDDKVYDLYIRYIGKTKVKTKYGTFNAIKIAPLLIKGTIFKGGEDMEVWVSDDKNHIPLRVNSPILVGSVKVDMIDYSGLKFPLTSLIKKG</sequence>
<accession>A0A5M6CPX5</accession>
<dbReference type="EMBL" id="VWSH01000001">
    <property type="protein sequence ID" value="KAA5537358.1"/>
    <property type="molecule type" value="Genomic_DNA"/>
</dbReference>
<proteinExistence type="predicted"/>
<comment type="caution">
    <text evidence="2">The sequence shown here is derived from an EMBL/GenBank/DDBJ whole genome shotgun (WGS) entry which is preliminary data.</text>
</comment>
<feature type="chain" id="PRO_5024296546" evidence="1">
    <location>
        <begin position="23"/>
        <end position="266"/>
    </location>
</feature>
<dbReference type="InterPro" id="IPR021457">
    <property type="entry name" value="DUF3108"/>
</dbReference>
<dbReference type="RefSeq" id="WP_150031934.1">
    <property type="nucleotide sequence ID" value="NZ_VWSH01000001.1"/>
</dbReference>
<keyword evidence="3" id="KW-1185">Reference proteome</keyword>
<evidence type="ECO:0000313" key="3">
    <source>
        <dbReference type="Proteomes" id="UP000323632"/>
    </source>
</evidence>